<keyword evidence="6" id="KW-1185">Reference proteome</keyword>
<dbReference type="SUPFAM" id="SSF51316">
    <property type="entry name" value="Mss4-like"/>
    <property type="match status" value="1"/>
</dbReference>
<proteinExistence type="inferred from homology"/>
<reference evidence="6" key="1">
    <citation type="journal article" date="2019" name="Int. J. Syst. Evol. Microbiol.">
        <title>The Global Catalogue of Microorganisms (GCM) 10K type strain sequencing project: providing services to taxonomists for standard genome sequencing and annotation.</title>
        <authorList>
            <consortium name="The Broad Institute Genomics Platform"/>
            <consortium name="The Broad Institute Genome Sequencing Center for Infectious Disease"/>
            <person name="Wu L."/>
            <person name="Ma J."/>
        </authorList>
    </citation>
    <scope>NUCLEOTIDE SEQUENCE [LARGE SCALE GENOMIC DNA]</scope>
    <source>
        <strain evidence="6">CGMCC 1.12766</strain>
    </source>
</reference>
<comment type="caution">
    <text evidence="5">The sequence shown here is derived from an EMBL/GenBank/DDBJ whole genome shotgun (WGS) entry which is preliminary data.</text>
</comment>
<dbReference type="PANTHER" id="PTHR28620">
    <property type="entry name" value="CENTROMERE PROTEIN V"/>
    <property type="match status" value="1"/>
</dbReference>
<dbReference type="RefSeq" id="WP_188452279.1">
    <property type="nucleotide sequence ID" value="NZ_BMFS01000007.1"/>
</dbReference>
<evidence type="ECO:0000256" key="2">
    <source>
        <dbReference type="ARBA" id="ARBA00022723"/>
    </source>
</evidence>
<evidence type="ECO:0000259" key="4">
    <source>
        <dbReference type="PROSITE" id="PS51891"/>
    </source>
</evidence>
<feature type="domain" description="CENP-V/GFA" evidence="4">
    <location>
        <begin position="2"/>
        <end position="110"/>
    </location>
</feature>
<keyword evidence="2" id="KW-0479">Metal-binding</keyword>
<dbReference type="EMBL" id="BMFS01000007">
    <property type="protein sequence ID" value="GGH02497.1"/>
    <property type="molecule type" value="Genomic_DNA"/>
</dbReference>
<dbReference type="PROSITE" id="PS51891">
    <property type="entry name" value="CENP_V_GFA"/>
    <property type="match status" value="1"/>
</dbReference>
<evidence type="ECO:0000256" key="1">
    <source>
        <dbReference type="ARBA" id="ARBA00005495"/>
    </source>
</evidence>
<protein>
    <submittedName>
        <fullName evidence="5">Aldehyde-activating protein</fullName>
    </submittedName>
</protein>
<evidence type="ECO:0000313" key="6">
    <source>
        <dbReference type="Proteomes" id="UP000648722"/>
    </source>
</evidence>
<dbReference type="Gene3D" id="2.170.150.70">
    <property type="match status" value="1"/>
</dbReference>
<dbReference type="InterPro" id="IPR011057">
    <property type="entry name" value="Mss4-like_sf"/>
</dbReference>
<organism evidence="5 6">
    <name type="scientific">Glycocaulis albus</name>
    <dbReference type="NCBI Taxonomy" id="1382801"/>
    <lineage>
        <taxon>Bacteria</taxon>
        <taxon>Pseudomonadati</taxon>
        <taxon>Pseudomonadota</taxon>
        <taxon>Alphaproteobacteria</taxon>
        <taxon>Maricaulales</taxon>
        <taxon>Maricaulaceae</taxon>
        <taxon>Glycocaulis</taxon>
    </lineage>
</organism>
<name>A0ABQ1XTL0_9PROT</name>
<evidence type="ECO:0000313" key="5">
    <source>
        <dbReference type="EMBL" id="GGH02497.1"/>
    </source>
</evidence>
<dbReference type="PANTHER" id="PTHR28620:SF1">
    <property type="entry name" value="CENP-V_GFA DOMAIN-CONTAINING PROTEIN"/>
    <property type="match status" value="1"/>
</dbReference>
<sequence>MIEGACHCGKVRWSVPGDPEWLTSCTCSYCARSGALWAAYPVREVTLDYPLGAVVRYEQGGRSLAFISCGTCGCTTHYESNDPNPDARMKVNMRMAVSYDFTHLALRVFDGADSWRYLDE</sequence>
<accession>A0ABQ1XTL0</accession>
<dbReference type="InterPro" id="IPR052355">
    <property type="entry name" value="CENP-V-like"/>
</dbReference>
<evidence type="ECO:0000256" key="3">
    <source>
        <dbReference type="ARBA" id="ARBA00022833"/>
    </source>
</evidence>
<dbReference type="Proteomes" id="UP000648722">
    <property type="component" value="Unassembled WGS sequence"/>
</dbReference>
<dbReference type="InterPro" id="IPR006913">
    <property type="entry name" value="CENP-V/GFA"/>
</dbReference>
<comment type="similarity">
    <text evidence="1">Belongs to the Gfa family.</text>
</comment>
<dbReference type="Pfam" id="PF04828">
    <property type="entry name" value="GFA"/>
    <property type="match status" value="1"/>
</dbReference>
<keyword evidence="3" id="KW-0862">Zinc</keyword>
<gene>
    <name evidence="5" type="ORF">GCM10007420_18450</name>
</gene>